<proteinExistence type="predicted"/>
<comment type="caution">
    <text evidence="2">The sequence shown here is derived from an EMBL/GenBank/DDBJ whole genome shotgun (WGS) entry which is preliminary data.</text>
</comment>
<organism evidence="2 3">
    <name type="scientific">Liparis tanakae</name>
    <name type="common">Tanaka's snailfish</name>
    <dbReference type="NCBI Taxonomy" id="230148"/>
    <lineage>
        <taxon>Eukaryota</taxon>
        <taxon>Metazoa</taxon>
        <taxon>Chordata</taxon>
        <taxon>Craniata</taxon>
        <taxon>Vertebrata</taxon>
        <taxon>Euteleostomi</taxon>
        <taxon>Actinopterygii</taxon>
        <taxon>Neopterygii</taxon>
        <taxon>Teleostei</taxon>
        <taxon>Neoteleostei</taxon>
        <taxon>Acanthomorphata</taxon>
        <taxon>Eupercaria</taxon>
        <taxon>Perciformes</taxon>
        <taxon>Cottioidei</taxon>
        <taxon>Cottales</taxon>
        <taxon>Liparidae</taxon>
        <taxon>Liparis</taxon>
    </lineage>
</organism>
<evidence type="ECO:0000313" key="2">
    <source>
        <dbReference type="EMBL" id="TNN73231.1"/>
    </source>
</evidence>
<evidence type="ECO:0000256" key="1">
    <source>
        <dbReference type="SAM" id="Phobius"/>
    </source>
</evidence>
<dbReference type="EMBL" id="SRLO01000127">
    <property type="protein sequence ID" value="TNN73231.1"/>
    <property type="molecule type" value="Genomic_DNA"/>
</dbReference>
<evidence type="ECO:0000313" key="3">
    <source>
        <dbReference type="Proteomes" id="UP000314294"/>
    </source>
</evidence>
<keyword evidence="1" id="KW-1133">Transmembrane helix</keyword>
<reference evidence="2 3" key="1">
    <citation type="submission" date="2019-03" db="EMBL/GenBank/DDBJ databases">
        <title>First draft genome of Liparis tanakae, snailfish: a comprehensive survey of snailfish specific genes.</title>
        <authorList>
            <person name="Kim W."/>
            <person name="Song I."/>
            <person name="Jeong J.-H."/>
            <person name="Kim D."/>
            <person name="Kim S."/>
            <person name="Ryu S."/>
            <person name="Song J.Y."/>
            <person name="Lee S.K."/>
        </authorList>
    </citation>
    <scope>NUCLEOTIDE SEQUENCE [LARGE SCALE GENOMIC DNA]</scope>
    <source>
        <tissue evidence="2">Muscle</tissue>
    </source>
</reference>
<dbReference type="AlphaFoldDB" id="A0A4Z2I643"/>
<dbReference type="Proteomes" id="UP000314294">
    <property type="component" value="Unassembled WGS sequence"/>
</dbReference>
<sequence>MAEKRDSTDAVTGTTYFFTFLTFMLAVLTQERRRGSAGSSVMSSLLTCPNREIAHQEAGKEMPICRNFTRVTKNPLKGRCRHFDD</sequence>
<accession>A0A4Z2I643</accession>
<gene>
    <name evidence="2" type="ORF">EYF80_016562</name>
</gene>
<keyword evidence="1" id="KW-0812">Transmembrane</keyword>
<protein>
    <submittedName>
        <fullName evidence="2">Uncharacterized protein</fullName>
    </submittedName>
</protein>
<keyword evidence="1" id="KW-0472">Membrane</keyword>
<feature type="transmembrane region" description="Helical" evidence="1">
    <location>
        <begin position="12"/>
        <end position="29"/>
    </location>
</feature>
<name>A0A4Z2I643_9TELE</name>
<keyword evidence="3" id="KW-1185">Reference proteome</keyword>